<dbReference type="Pfam" id="PF00753">
    <property type="entry name" value="Lactamase_B"/>
    <property type="match status" value="1"/>
</dbReference>
<dbReference type="RefSeq" id="WP_161493110.1">
    <property type="nucleotide sequence ID" value="NZ_CBML010000006.1"/>
</dbReference>
<feature type="domain" description="Metallo-beta-lactamase" evidence="1">
    <location>
        <begin position="12"/>
        <end position="82"/>
    </location>
</feature>
<reference evidence="3" key="1">
    <citation type="submission" date="2017-03" db="EMBL/GenBank/DDBJ databases">
        <authorList>
            <person name="Falquet L."/>
            <person name="Falquet L."/>
        </authorList>
    </citation>
    <scope>NUCLEOTIDE SEQUENCE [LARGE SCALE GENOMIC DNA]</scope>
</reference>
<evidence type="ECO:0000259" key="1">
    <source>
        <dbReference type="Pfam" id="PF00753"/>
    </source>
</evidence>
<dbReference type="Gene3D" id="3.60.15.10">
    <property type="entry name" value="Ribonuclease Z/Hydroxyacylglutathione hydrolase-like"/>
    <property type="match status" value="1"/>
</dbReference>
<gene>
    <name evidence="2" type="ORF">CCH01_21250</name>
</gene>
<dbReference type="GeneID" id="66302437"/>
<dbReference type="Proteomes" id="UP000190476">
    <property type="component" value="Chromosome I"/>
</dbReference>
<protein>
    <submittedName>
        <fullName evidence="2">Putative Hydrolase (Metallo-beta-lactamase superfamily)-like protein</fullName>
    </submittedName>
</protein>
<dbReference type="InterPro" id="IPR001279">
    <property type="entry name" value="Metallo-B-lactamas"/>
</dbReference>
<dbReference type="SUPFAM" id="SSF56281">
    <property type="entry name" value="Metallo-hydrolase/oxidoreductase"/>
    <property type="match status" value="1"/>
</dbReference>
<organism evidence="2 3">
    <name type="scientific">Clostridium chauvoei JF4335</name>
    <dbReference type="NCBI Taxonomy" id="1351755"/>
    <lineage>
        <taxon>Bacteria</taxon>
        <taxon>Bacillati</taxon>
        <taxon>Bacillota</taxon>
        <taxon>Clostridia</taxon>
        <taxon>Eubacteriales</taxon>
        <taxon>Clostridiaceae</taxon>
        <taxon>Clostridium</taxon>
    </lineage>
</organism>
<keyword evidence="2" id="KW-0378">Hydrolase</keyword>
<dbReference type="PANTHER" id="PTHR30619:SF1">
    <property type="entry name" value="RECOMBINATION PROTEIN 2"/>
    <property type="match status" value="1"/>
</dbReference>
<proteinExistence type="predicted"/>
<name>A0A1U6JMB8_9CLOT</name>
<dbReference type="PANTHER" id="PTHR30619">
    <property type="entry name" value="DNA INTERNALIZATION/COMPETENCE PROTEIN COMEC/REC2"/>
    <property type="match status" value="1"/>
</dbReference>
<evidence type="ECO:0000313" key="2">
    <source>
        <dbReference type="EMBL" id="SLK21452.1"/>
    </source>
</evidence>
<sequence length="321" mass="36651">MSIEIRVEKAFNGDCIWLRYGGREKANIIIDSGPGIFERGFKKVIDDIKEKKEEVNLLILTHIDNDHILGAKNYIAKNDCEVIRKIWLNGEGVKVYSTNQTLSPKNVGKLVEVIKEKGIELITPIYEGYEDIINGGELKVITPKKESVLEVAKLVDKFNLNSSNSTYTDLETLYLEDKYEEENTPTNKASISVVFKYEDKKIAFLGDSVATDVIEGLNKYFSGDEMDLVKIAHHGSKHNTNCDLIRKLGSKKFVISKKNKVDKETIARIVNCCEKSEIYCNYNWWRNRNYFSENDKLRYIDTGNLSIDEKNLILISDGESL</sequence>
<evidence type="ECO:0000313" key="3">
    <source>
        <dbReference type="Proteomes" id="UP000190476"/>
    </source>
</evidence>
<dbReference type="AlphaFoldDB" id="A0A1U6JMB8"/>
<keyword evidence="3" id="KW-1185">Reference proteome</keyword>
<dbReference type="InterPro" id="IPR036866">
    <property type="entry name" value="RibonucZ/Hydroxyglut_hydro"/>
</dbReference>
<accession>A0A1U6JMB8</accession>
<dbReference type="InterPro" id="IPR052159">
    <property type="entry name" value="Competence_DNA_uptake"/>
</dbReference>
<dbReference type="EMBL" id="LT799839">
    <property type="protein sequence ID" value="SLK21452.1"/>
    <property type="molecule type" value="Genomic_DNA"/>
</dbReference>
<dbReference type="GO" id="GO:0016787">
    <property type="term" value="F:hydrolase activity"/>
    <property type="evidence" value="ECO:0007669"/>
    <property type="project" value="UniProtKB-KW"/>
</dbReference>
<dbReference type="STRING" id="1351755.CCH01_21250"/>